<evidence type="ECO:0000256" key="4">
    <source>
        <dbReference type="ARBA" id="ARBA00022692"/>
    </source>
</evidence>
<evidence type="ECO:0000313" key="10">
    <source>
        <dbReference type="WBParaSite" id="ACRNAN_Path_1014.g3897.t1"/>
    </source>
</evidence>
<comment type="subcellular location">
    <subcellularLocation>
        <location evidence="1 8">Endoplasmic reticulum membrane</location>
        <topology evidence="1 8">Multi-pass membrane protein</topology>
    </subcellularLocation>
</comment>
<evidence type="ECO:0000256" key="5">
    <source>
        <dbReference type="ARBA" id="ARBA00022824"/>
    </source>
</evidence>
<feature type="transmembrane region" description="Helical" evidence="8">
    <location>
        <begin position="270"/>
        <end position="287"/>
    </location>
</feature>
<dbReference type="Pfam" id="PF03901">
    <property type="entry name" value="Glyco_transf_22"/>
    <property type="match status" value="1"/>
</dbReference>
<feature type="transmembrane region" description="Helical" evidence="8">
    <location>
        <begin position="211"/>
        <end position="230"/>
    </location>
</feature>
<evidence type="ECO:0000256" key="6">
    <source>
        <dbReference type="ARBA" id="ARBA00022989"/>
    </source>
</evidence>
<dbReference type="GO" id="GO:0000026">
    <property type="term" value="F:alpha-1,2-mannosyltransferase activity"/>
    <property type="evidence" value="ECO:0007669"/>
    <property type="project" value="TreeGrafter"/>
</dbReference>
<keyword evidence="7 8" id="KW-0472">Membrane</keyword>
<name>A0A914BUG0_9BILA</name>
<dbReference type="InterPro" id="IPR005599">
    <property type="entry name" value="GPI_mannosylTrfase"/>
</dbReference>
<dbReference type="GO" id="GO:0005789">
    <property type="term" value="C:endoplasmic reticulum membrane"/>
    <property type="evidence" value="ECO:0007669"/>
    <property type="project" value="UniProtKB-SubCell"/>
</dbReference>
<protein>
    <recommendedName>
        <fullName evidence="8">Mannosyltransferase</fullName>
        <ecNumber evidence="8">2.4.1.-</ecNumber>
    </recommendedName>
</protein>
<reference evidence="10" key="1">
    <citation type="submission" date="2022-11" db="UniProtKB">
        <authorList>
            <consortium name="WormBaseParasite"/>
        </authorList>
    </citation>
    <scope>IDENTIFICATION</scope>
</reference>
<accession>A0A914BUG0</accession>
<keyword evidence="6 8" id="KW-1133">Transmembrane helix</keyword>
<proteinExistence type="inferred from homology"/>
<organism evidence="9 10">
    <name type="scientific">Acrobeloides nanus</name>
    <dbReference type="NCBI Taxonomy" id="290746"/>
    <lineage>
        <taxon>Eukaryota</taxon>
        <taxon>Metazoa</taxon>
        <taxon>Ecdysozoa</taxon>
        <taxon>Nematoda</taxon>
        <taxon>Chromadorea</taxon>
        <taxon>Rhabditida</taxon>
        <taxon>Tylenchina</taxon>
        <taxon>Cephalobomorpha</taxon>
        <taxon>Cephaloboidea</taxon>
        <taxon>Cephalobidae</taxon>
        <taxon>Acrobeloides</taxon>
    </lineage>
</organism>
<keyword evidence="4 8" id="KW-0812">Transmembrane</keyword>
<evidence type="ECO:0000313" key="9">
    <source>
        <dbReference type="Proteomes" id="UP000887540"/>
    </source>
</evidence>
<dbReference type="Proteomes" id="UP000887540">
    <property type="component" value="Unplaced"/>
</dbReference>
<evidence type="ECO:0000256" key="1">
    <source>
        <dbReference type="ARBA" id="ARBA00004477"/>
    </source>
</evidence>
<evidence type="ECO:0000256" key="8">
    <source>
        <dbReference type="RuleBase" id="RU363075"/>
    </source>
</evidence>
<keyword evidence="3" id="KW-0808">Transferase</keyword>
<dbReference type="EC" id="2.4.1.-" evidence="8"/>
<dbReference type="WBParaSite" id="ACRNAN_Path_1014.g3897.t1">
    <property type="protein sequence ID" value="ACRNAN_Path_1014.g3897.t1"/>
    <property type="gene ID" value="ACRNAN_Path_1014.g3897"/>
</dbReference>
<evidence type="ECO:0000256" key="7">
    <source>
        <dbReference type="ARBA" id="ARBA00023136"/>
    </source>
</evidence>
<sequence>MISDTKVFIVAIAFRTLTAFLIQTWFVPDEIFQSIEVAYKIVYHQGHLSWEWHEENSLRSAIHPSCLALIYWVFKWLGLDSNWIIAYAPRIVHTIIFAIGDVFLLKLARRVLNSHEKSIYMTMFIHFTNWFTLYCAPRTLSNSLETALTLIGLNWYPLEGVHPQGRPVWPYLLIASVTVLIRPTAVLIWAPLVLLHLWKLLERWKEFRFEWFLKNMVFPCLISLFIGIIIDSKFYGKFTITIWNFALFNVFKGGSAHFGTHPWHWYFTQGWLPLLTMSSFPTIMGLYKTFPGVKKPTKLFFYLSAFYIGFHSLLAHKEHRFLLPLLPLLSIYTGHYLGRSHSYEKFWKYSILLVNFALAIYFCLVHQKGPYSAHSAIFEDLEMEFVKNKSFGHKVEIFQLMPCYSMPLYAHFYPHKVTIQMLDCSPNLSGIPNYIDESNIFHENPFLWTETNFNLTWFDSEGEALGVRKLTEEEALGSLHTHLFFPPSATAFGSLLYKK</sequence>
<dbReference type="GO" id="GO:0006506">
    <property type="term" value="P:GPI anchor biosynthetic process"/>
    <property type="evidence" value="ECO:0007669"/>
    <property type="project" value="TreeGrafter"/>
</dbReference>
<comment type="similarity">
    <text evidence="8">Belongs to the glycosyltransferase 22 family.</text>
</comment>
<evidence type="ECO:0000256" key="2">
    <source>
        <dbReference type="ARBA" id="ARBA00022676"/>
    </source>
</evidence>
<dbReference type="AlphaFoldDB" id="A0A914BUG0"/>
<keyword evidence="9" id="KW-1185">Reference proteome</keyword>
<dbReference type="PANTHER" id="PTHR22760:SF4">
    <property type="entry name" value="GPI MANNOSYLTRANSFERASE 3"/>
    <property type="match status" value="1"/>
</dbReference>
<dbReference type="PANTHER" id="PTHR22760">
    <property type="entry name" value="GLYCOSYLTRANSFERASE"/>
    <property type="match status" value="1"/>
</dbReference>
<feature type="transmembrane region" description="Helical" evidence="8">
    <location>
        <begin position="299"/>
        <end position="315"/>
    </location>
</feature>
<keyword evidence="2 8" id="KW-0328">Glycosyltransferase</keyword>
<keyword evidence="5 8" id="KW-0256">Endoplasmic reticulum</keyword>
<feature type="transmembrane region" description="Helical" evidence="8">
    <location>
        <begin position="7"/>
        <end position="26"/>
    </location>
</feature>
<feature type="transmembrane region" description="Helical" evidence="8">
    <location>
        <begin position="349"/>
        <end position="367"/>
    </location>
</feature>
<feature type="transmembrane region" description="Helical" evidence="8">
    <location>
        <begin position="168"/>
        <end position="190"/>
    </location>
</feature>
<feature type="transmembrane region" description="Helical" evidence="8">
    <location>
        <begin position="119"/>
        <end position="140"/>
    </location>
</feature>
<feature type="transmembrane region" description="Helical" evidence="8">
    <location>
        <begin position="84"/>
        <end position="107"/>
    </location>
</feature>
<evidence type="ECO:0000256" key="3">
    <source>
        <dbReference type="ARBA" id="ARBA00022679"/>
    </source>
</evidence>